<evidence type="ECO:0000256" key="3">
    <source>
        <dbReference type="ARBA" id="ARBA00022553"/>
    </source>
</evidence>
<keyword evidence="10" id="KW-1133">Transmembrane helix</keyword>
<dbReference type="PANTHER" id="PTHR24421">
    <property type="entry name" value="NITRATE/NITRITE SENSOR PROTEIN NARX-RELATED"/>
    <property type="match status" value="1"/>
</dbReference>
<organism evidence="12 13">
    <name type="scientific">Actinoalloteichus hymeniacidonis</name>
    <dbReference type="NCBI Taxonomy" id="340345"/>
    <lineage>
        <taxon>Bacteria</taxon>
        <taxon>Bacillati</taxon>
        <taxon>Actinomycetota</taxon>
        <taxon>Actinomycetes</taxon>
        <taxon>Pseudonocardiales</taxon>
        <taxon>Pseudonocardiaceae</taxon>
        <taxon>Actinoalloteichus</taxon>
    </lineage>
</organism>
<keyword evidence="5" id="KW-0547">Nucleotide-binding</keyword>
<dbReference type="Pfam" id="PF02518">
    <property type="entry name" value="HATPase_c"/>
    <property type="match status" value="1"/>
</dbReference>
<dbReference type="SMART" id="SM00387">
    <property type="entry name" value="HATPase_c"/>
    <property type="match status" value="1"/>
</dbReference>
<dbReference type="InterPro" id="IPR003594">
    <property type="entry name" value="HATPase_dom"/>
</dbReference>
<evidence type="ECO:0000259" key="11">
    <source>
        <dbReference type="PROSITE" id="PS50109"/>
    </source>
</evidence>
<dbReference type="SUPFAM" id="SSF55874">
    <property type="entry name" value="ATPase domain of HSP90 chaperone/DNA topoisomerase II/histidine kinase"/>
    <property type="match status" value="1"/>
</dbReference>
<dbReference type="GO" id="GO:0046983">
    <property type="term" value="F:protein dimerization activity"/>
    <property type="evidence" value="ECO:0007669"/>
    <property type="project" value="InterPro"/>
</dbReference>
<accession>A0AAC9MYR3</accession>
<dbReference type="Gene3D" id="3.30.565.10">
    <property type="entry name" value="Histidine kinase-like ATPase, C-terminal domain"/>
    <property type="match status" value="1"/>
</dbReference>
<evidence type="ECO:0000256" key="7">
    <source>
        <dbReference type="ARBA" id="ARBA00022840"/>
    </source>
</evidence>
<feature type="transmembrane region" description="Helical" evidence="10">
    <location>
        <begin position="14"/>
        <end position="33"/>
    </location>
</feature>
<feature type="transmembrane region" description="Helical" evidence="10">
    <location>
        <begin position="45"/>
        <end position="65"/>
    </location>
</feature>
<sequence>MTGLAVQAPDRGSVLSWGVDIGAAAALVVAFWLRPMIDLTEPRIVLAGVCSAAGVAVAVVLRWRLPAIAPAVALVATGIGWVLEASTDPLLGVAWSLYPLAVRSAVRARLLGVAAVVTLIAVSVSYGGEPSGGFDQRIVLAGAAIGIAWLLGHTEARRQEATREAVRQEAEAEQARRQNAMAREVHDVVGHALSVISAEADVARSLPDLREADLRSSLADIEHRARSALEEVQGLVRALRTGESSTQAAVILPQLVAAARASGLEVAQHIEVTAASHQTDLVVVRVVQEAVSNVIRHAGARWCEVSVSPEDGAVVVRIDDDGSGLPDDWRPGTGLIGMRERVEGLGGSLTVTNRLAGGTRVLARVPVAAVS</sequence>
<keyword evidence="9" id="KW-0175">Coiled coil</keyword>
<evidence type="ECO:0000256" key="6">
    <source>
        <dbReference type="ARBA" id="ARBA00022777"/>
    </source>
</evidence>
<dbReference type="InterPro" id="IPR036890">
    <property type="entry name" value="HATPase_C_sf"/>
</dbReference>
<proteinExistence type="predicted"/>
<dbReference type="InterPro" id="IPR011712">
    <property type="entry name" value="Sig_transdc_His_kin_sub3_dim/P"/>
</dbReference>
<dbReference type="GO" id="GO:0016020">
    <property type="term" value="C:membrane"/>
    <property type="evidence" value="ECO:0007669"/>
    <property type="project" value="InterPro"/>
</dbReference>
<name>A0AAC9MYR3_9PSEU</name>
<evidence type="ECO:0000256" key="9">
    <source>
        <dbReference type="SAM" id="Coils"/>
    </source>
</evidence>
<dbReference type="EC" id="2.7.13.3" evidence="2"/>
<evidence type="ECO:0000256" key="1">
    <source>
        <dbReference type="ARBA" id="ARBA00000085"/>
    </source>
</evidence>
<comment type="catalytic activity">
    <reaction evidence="1">
        <text>ATP + protein L-histidine = ADP + protein N-phospho-L-histidine.</text>
        <dbReference type="EC" id="2.7.13.3"/>
    </reaction>
</comment>
<dbReference type="PANTHER" id="PTHR24421:SF10">
    <property type="entry name" value="NITRATE_NITRITE SENSOR PROTEIN NARQ"/>
    <property type="match status" value="1"/>
</dbReference>
<evidence type="ECO:0000256" key="8">
    <source>
        <dbReference type="ARBA" id="ARBA00023012"/>
    </source>
</evidence>
<dbReference type="EMBL" id="CP014859">
    <property type="protein sequence ID" value="AOS63166.1"/>
    <property type="molecule type" value="Genomic_DNA"/>
</dbReference>
<keyword evidence="10" id="KW-0812">Transmembrane</keyword>
<dbReference type="InterPro" id="IPR050482">
    <property type="entry name" value="Sensor_HK_TwoCompSys"/>
</dbReference>
<keyword evidence="3" id="KW-0597">Phosphoprotein</keyword>
<evidence type="ECO:0000256" key="10">
    <source>
        <dbReference type="SAM" id="Phobius"/>
    </source>
</evidence>
<dbReference type="RefSeq" id="WP_069848825.1">
    <property type="nucleotide sequence ID" value="NZ_CP014859.1"/>
</dbReference>
<gene>
    <name evidence="12" type="ORF">TL08_11760</name>
</gene>
<evidence type="ECO:0000313" key="13">
    <source>
        <dbReference type="Proteomes" id="UP000095210"/>
    </source>
</evidence>
<keyword evidence="8" id="KW-0902">Two-component regulatory system</keyword>
<dbReference type="CDD" id="cd16917">
    <property type="entry name" value="HATPase_UhpB-NarQ-NarX-like"/>
    <property type="match status" value="1"/>
</dbReference>
<feature type="transmembrane region" description="Helical" evidence="10">
    <location>
        <begin position="71"/>
        <end position="98"/>
    </location>
</feature>
<evidence type="ECO:0000313" key="12">
    <source>
        <dbReference type="EMBL" id="AOS63166.1"/>
    </source>
</evidence>
<feature type="transmembrane region" description="Helical" evidence="10">
    <location>
        <begin position="110"/>
        <end position="128"/>
    </location>
</feature>
<keyword evidence="4" id="KW-0808">Transferase</keyword>
<dbReference type="Gene3D" id="1.20.5.1930">
    <property type="match status" value="1"/>
</dbReference>
<dbReference type="KEGG" id="ahm:TL08_11760"/>
<evidence type="ECO:0000256" key="2">
    <source>
        <dbReference type="ARBA" id="ARBA00012438"/>
    </source>
</evidence>
<keyword evidence="13" id="KW-1185">Reference proteome</keyword>
<dbReference type="GO" id="GO:0000155">
    <property type="term" value="F:phosphorelay sensor kinase activity"/>
    <property type="evidence" value="ECO:0007669"/>
    <property type="project" value="InterPro"/>
</dbReference>
<dbReference type="GO" id="GO:0005524">
    <property type="term" value="F:ATP binding"/>
    <property type="evidence" value="ECO:0007669"/>
    <property type="project" value="UniProtKB-KW"/>
</dbReference>
<evidence type="ECO:0000256" key="5">
    <source>
        <dbReference type="ARBA" id="ARBA00022741"/>
    </source>
</evidence>
<keyword evidence="6 12" id="KW-0418">Kinase</keyword>
<protein>
    <recommendedName>
        <fullName evidence="2">histidine kinase</fullName>
        <ecNumber evidence="2">2.7.13.3</ecNumber>
    </recommendedName>
</protein>
<feature type="domain" description="Histidine kinase" evidence="11">
    <location>
        <begin position="283"/>
        <end position="369"/>
    </location>
</feature>
<dbReference type="AlphaFoldDB" id="A0AAC9MYR3"/>
<keyword evidence="7" id="KW-0067">ATP-binding</keyword>
<dbReference type="Pfam" id="PF07730">
    <property type="entry name" value="HisKA_3"/>
    <property type="match status" value="1"/>
</dbReference>
<keyword evidence="10" id="KW-0472">Membrane</keyword>
<evidence type="ECO:0000256" key="4">
    <source>
        <dbReference type="ARBA" id="ARBA00022679"/>
    </source>
</evidence>
<dbReference type="InterPro" id="IPR005467">
    <property type="entry name" value="His_kinase_dom"/>
</dbReference>
<reference evidence="13" key="1">
    <citation type="submission" date="2016-03" db="EMBL/GenBank/DDBJ databases">
        <title>Complete genome sequence of the type strain Actinoalloteichus hymeniacidonis DSM 45092.</title>
        <authorList>
            <person name="Schaffert L."/>
            <person name="Albersmeier A."/>
            <person name="Winkler A."/>
            <person name="Kalinowski J."/>
            <person name="Zotchev S."/>
            <person name="Ruckert C."/>
        </authorList>
    </citation>
    <scope>NUCLEOTIDE SEQUENCE [LARGE SCALE GENOMIC DNA]</scope>
    <source>
        <strain evidence="13">HPA177(T) (DSM 45092(T))</strain>
    </source>
</reference>
<dbReference type="PROSITE" id="PS50109">
    <property type="entry name" value="HIS_KIN"/>
    <property type="match status" value="1"/>
</dbReference>
<feature type="coiled-coil region" evidence="9">
    <location>
        <begin position="151"/>
        <end position="185"/>
    </location>
</feature>
<dbReference type="Proteomes" id="UP000095210">
    <property type="component" value="Chromosome"/>
</dbReference>